<dbReference type="GO" id="GO:0006635">
    <property type="term" value="P:fatty acid beta-oxidation"/>
    <property type="evidence" value="ECO:0007669"/>
    <property type="project" value="TreeGrafter"/>
</dbReference>
<dbReference type="PANTHER" id="PTHR43853:SF8">
    <property type="entry name" value="3-KETOACYL-COA THIOLASE, PEROXISOMAL"/>
    <property type="match status" value="1"/>
</dbReference>
<dbReference type="Proteomes" id="UP000735302">
    <property type="component" value="Unassembled WGS sequence"/>
</dbReference>
<dbReference type="GO" id="GO:0003985">
    <property type="term" value="F:acetyl-CoA C-acetyltransferase activity"/>
    <property type="evidence" value="ECO:0007669"/>
    <property type="project" value="UniProtKB-EC"/>
</dbReference>
<evidence type="ECO:0000256" key="11">
    <source>
        <dbReference type="ARBA" id="ARBA00037000"/>
    </source>
</evidence>
<reference evidence="20 21" key="1">
    <citation type="journal article" date="2021" name="Elife">
        <title>Chloroplast acquisition without the gene transfer in kleptoplastic sea slugs, Plakobranchus ocellatus.</title>
        <authorList>
            <person name="Maeda T."/>
            <person name="Takahashi S."/>
            <person name="Yoshida T."/>
            <person name="Shimamura S."/>
            <person name="Takaki Y."/>
            <person name="Nagai Y."/>
            <person name="Toyoda A."/>
            <person name="Suzuki Y."/>
            <person name="Arimoto A."/>
            <person name="Ishii H."/>
            <person name="Satoh N."/>
            <person name="Nishiyama T."/>
            <person name="Hasebe M."/>
            <person name="Maruyama T."/>
            <person name="Minagawa J."/>
            <person name="Obokata J."/>
            <person name="Shigenobu S."/>
        </authorList>
    </citation>
    <scope>NUCLEOTIDE SEQUENCE [LARGE SCALE GENOMIC DNA]</scope>
</reference>
<dbReference type="PANTHER" id="PTHR43853">
    <property type="entry name" value="3-KETOACYL-COA THIOLASE, PEROXISOMAL"/>
    <property type="match status" value="1"/>
</dbReference>
<dbReference type="InterPro" id="IPR050215">
    <property type="entry name" value="Thiolase-like_sf_Thiolase"/>
</dbReference>
<dbReference type="InterPro" id="IPR020617">
    <property type="entry name" value="Thiolase_C"/>
</dbReference>
<dbReference type="InterPro" id="IPR020613">
    <property type="entry name" value="Thiolase_CS"/>
</dbReference>
<evidence type="ECO:0000256" key="12">
    <source>
        <dbReference type="ARBA" id="ARBA00047485"/>
    </source>
</evidence>
<comment type="catalytic activity">
    <reaction evidence="13">
        <text>hexanoyl-CoA + acetyl-CoA = 3-oxooctanoyl-CoA + CoA</text>
        <dbReference type="Rhea" id="RHEA:31203"/>
        <dbReference type="ChEBI" id="CHEBI:57287"/>
        <dbReference type="ChEBI" id="CHEBI:57288"/>
        <dbReference type="ChEBI" id="CHEBI:62619"/>
        <dbReference type="ChEBI" id="CHEBI:62620"/>
    </reaction>
    <physiologicalReaction direction="right-to-left" evidence="13">
        <dbReference type="Rhea" id="RHEA:31205"/>
    </physiologicalReaction>
</comment>
<comment type="catalytic activity">
    <reaction evidence="15">
        <text>3-oxohexadecanedioyl-CoA + CoA = tetradecanedioyl-CoA + acetyl-CoA</text>
        <dbReference type="Rhea" id="RHEA:40343"/>
        <dbReference type="ChEBI" id="CHEBI:57287"/>
        <dbReference type="ChEBI" id="CHEBI:57288"/>
        <dbReference type="ChEBI" id="CHEBI:77081"/>
        <dbReference type="ChEBI" id="CHEBI:77084"/>
    </reaction>
    <physiologicalReaction direction="left-to-right" evidence="15">
        <dbReference type="Rhea" id="RHEA:40344"/>
    </physiologicalReaction>
</comment>
<protein>
    <submittedName>
        <fullName evidence="20">3-ketoacyl-coa thiolase, peroxisomal</fullName>
    </submittedName>
</protein>
<comment type="pathway">
    <text evidence="2">Lipid metabolism.</text>
</comment>
<evidence type="ECO:0000256" key="2">
    <source>
        <dbReference type="ARBA" id="ARBA00005189"/>
    </source>
</evidence>
<evidence type="ECO:0000256" key="3">
    <source>
        <dbReference type="ARBA" id="ARBA00010982"/>
    </source>
</evidence>
<keyword evidence="21" id="KW-1185">Reference proteome</keyword>
<evidence type="ECO:0000259" key="19">
    <source>
        <dbReference type="Pfam" id="PF02803"/>
    </source>
</evidence>
<dbReference type="EMBL" id="BLXT01008609">
    <property type="protein sequence ID" value="GFO50392.1"/>
    <property type="molecule type" value="Genomic_DNA"/>
</dbReference>
<evidence type="ECO:0000256" key="16">
    <source>
        <dbReference type="PIRSR" id="PIRSR000429-1"/>
    </source>
</evidence>
<proteinExistence type="inferred from homology"/>
<dbReference type="InterPro" id="IPR020616">
    <property type="entry name" value="Thiolase_N"/>
</dbReference>
<comment type="subcellular location">
    <subcellularLocation>
        <location evidence="1">Peroxisome</location>
    </subcellularLocation>
</comment>
<comment type="caution">
    <text evidence="20">The sequence shown here is derived from an EMBL/GenBank/DDBJ whole genome shotgun (WGS) entry which is preliminary data.</text>
</comment>
<keyword evidence="9 17" id="KW-0012">Acyltransferase</keyword>
<dbReference type="NCBIfam" id="TIGR01930">
    <property type="entry name" value="AcCoA-C-Actrans"/>
    <property type="match status" value="1"/>
</dbReference>
<feature type="active site" description="Proton acceptor" evidence="16">
    <location>
        <position position="351"/>
    </location>
</feature>
<dbReference type="AlphaFoldDB" id="A0AAV4E268"/>
<comment type="similarity">
    <text evidence="3 17">Belongs to the thiolase-like superfamily. Thiolase family.</text>
</comment>
<evidence type="ECO:0000256" key="8">
    <source>
        <dbReference type="ARBA" id="ARBA00023140"/>
    </source>
</evidence>
<evidence type="ECO:0000256" key="10">
    <source>
        <dbReference type="ARBA" id="ARBA00036770"/>
    </source>
</evidence>
<evidence type="ECO:0000313" key="20">
    <source>
        <dbReference type="EMBL" id="GFO50392.1"/>
    </source>
</evidence>
<evidence type="ECO:0000256" key="13">
    <source>
        <dbReference type="ARBA" id="ARBA00048001"/>
    </source>
</evidence>
<evidence type="ECO:0000256" key="17">
    <source>
        <dbReference type="RuleBase" id="RU003557"/>
    </source>
</evidence>
<keyword evidence="5" id="KW-0276">Fatty acid metabolism</keyword>
<dbReference type="CDD" id="cd00751">
    <property type="entry name" value="thiolase"/>
    <property type="match status" value="1"/>
</dbReference>
<evidence type="ECO:0000256" key="15">
    <source>
        <dbReference type="ARBA" id="ARBA00049306"/>
    </source>
</evidence>
<dbReference type="InterPro" id="IPR016039">
    <property type="entry name" value="Thiolase-like"/>
</dbReference>
<evidence type="ECO:0000256" key="14">
    <source>
        <dbReference type="ARBA" id="ARBA00049178"/>
    </source>
</evidence>
<dbReference type="PIRSF" id="PIRSF000429">
    <property type="entry name" value="Ac-CoA_Ac_transf"/>
    <property type="match status" value="1"/>
</dbReference>
<evidence type="ECO:0000256" key="5">
    <source>
        <dbReference type="ARBA" id="ARBA00022832"/>
    </source>
</evidence>
<sequence>MDTHNDDLLAVVFKAVIEDAKLKPHEIDDICVGNVLDPRAAMIARLAQIYSGIPDSVPCFSTNRQCSSGLVACMNIAANIKSGFYNIGIGAGVENMSMYGMGMGDWKPNPRMGESKEAMDLAIPMGITSENVAARFNVSRNDQDQFALSSQLKARKAHEEGLFDEEIVPVTTKVKDQNDEEKTVKVTKDEGIRPTTIENLQKLKPAFKEGGTTTAGNSSQISDGAAAVVLMKRSEALRRGLPILGILRSFAVKGCPADIMGIGPAVAIPLALKQCGLTVDDIDIFEINEAFASQCLYSARELGIPLEKVNPKGGAIALGHPLGCTGARQIATLLHELKRRGCRSCGVVSMCIGTGMGAAAVFEYPGPV</sequence>
<dbReference type="SUPFAM" id="SSF53901">
    <property type="entry name" value="Thiolase-like"/>
    <property type="match status" value="2"/>
</dbReference>
<comment type="catalytic activity">
    <reaction evidence="11">
        <text>2 acetyl-CoA = acetoacetyl-CoA + CoA</text>
        <dbReference type="Rhea" id="RHEA:21036"/>
        <dbReference type="ChEBI" id="CHEBI:57286"/>
        <dbReference type="ChEBI" id="CHEBI:57287"/>
        <dbReference type="ChEBI" id="CHEBI:57288"/>
        <dbReference type="EC" id="2.3.1.9"/>
    </reaction>
    <physiologicalReaction direction="right-to-left" evidence="11">
        <dbReference type="Rhea" id="RHEA:21038"/>
    </physiologicalReaction>
</comment>
<evidence type="ECO:0000256" key="9">
    <source>
        <dbReference type="ARBA" id="ARBA00023315"/>
    </source>
</evidence>
<dbReference type="Pfam" id="PF02803">
    <property type="entry name" value="Thiolase_C"/>
    <property type="match status" value="1"/>
</dbReference>
<dbReference type="FunFam" id="3.40.47.10:FF:000010">
    <property type="entry name" value="Acetyl-CoA acetyltransferase (Thiolase)"/>
    <property type="match status" value="1"/>
</dbReference>
<comment type="catalytic activity">
    <reaction evidence="14">
        <text>an acyl-CoA + acetyl-CoA = a 3-oxoacyl-CoA + CoA</text>
        <dbReference type="Rhea" id="RHEA:21564"/>
        <dbReference type="ChEBI" id="CHEBI:57287"/>
        <dbReference type="ChEBI" id="CHEBI:57288"/>
        <dbReference type="ChEBI" id="CHEBI:58342"/>
        <dbReference type="ChEBI" id="CHEBI:90726"/>
        <dbReference type="EC" id="2.3.1.16"/>
    </reaction>
    <physiologicalReaction direction="right-to-left" evidence="14">
        <dbReference type="Rhea" id="RHEA:21566"/>
    </physiologicalReaction>
</comment>
<comment type="catalytic activity">
    <reaction evidence="12">
        <text>tetradecanoyl-CoA + acetyl-CoA = 3-oxohexadecanoyl-CoA + CoA</text>
        <dbReference type="Rhea" id="RHEA:18161"/>
        <dbReference type="ChEBI" id="CHEBI:57287"/>
        <dbReference type="ChEBI" id="CHEBI:57288"/>
        <dbReference type="ChEBI" id="CHEBI:57349"/>
        <dbReference type="ChEBI" id="CHEBI:57385"/>
        <dbReference type="EC" id="2.3.1.155"/>
    </reaction>
    <physiologicalReaction direction="right-to-left" evidence="12">
        <dbReference type="Rhea" id="RHEA:18163"/>
    </physiologicalReaction>
</comment>
<keyword evidence="6" id="KW-0809">Transit peptide</keyword>
<evidence type="ECO:0000256" key="7">
    <source>
        <dbReference type="ARBA" id="ARBA00023098"/>
    </source>
</evidence>
<dbReference type="GO" id="GO:0050633">
    <property type="term" value="F:acetyl-CoA C-myristoyltransferase activity"/>
    <property type="evidence" value="ECO:0007669"/>
    <property type="project" value="UniProtKB-EC"/>
</dbReference>
<keyword evidence="8" id="KW-0576">Peroxisome</keyword>
<evidence type="ECO:0000313" key="21">
    <source>
        <dbReference type="Proteomes" id="UP000735302"/>
    </source>
</evidence>
<feature type="active site" description="Acyl-thioester intermediate" evidence="16">
    <location>
        <position position="66"/>
    </location>
</feature>
<dbReference type="PROSITE" id="PS00099">
    <property type="entry name" value="THIOLASE_3"/>
    <property type="match status" value="1"/>
</dbReference>
<organism evidence="20 21">
    <name type="scientific">Plakobranchus ocellatus</name>
    <dbReference type="NCBI Taxonomy" id="259542"/>
    <lineage>
        <taxon>Eukaryota</taxon>
        <taxon>Metazoa</taxon>
        <taxon>Spiralia</taxon>
        <taxon>Lophotrochozoa</taxon>
        <taxon>Mollusca</taxon>
        <taxon>Gastropoda</taxon>
        <taxon>Heterobranchia</taxon>
        <taxon>Euthyneura</taxon>
        <taxon>Panpulmonata</taxon>
        <taxon>Sacoglossa</taxon>
        <taxon>Placobranchoidea</taxon>
        <taxon>Plakobranchidae</taxon>
        <taxon>Plakobranchus</taxon>
    </lineage>
</organism>
<keyword evidence="7" id="KW-0443">Lipid metabolism</keyword>
<evidence type="ECO:0000256" key="4">
    <source>
        <dbReference type="ARBA" id="ARBA00022679"/>
    </source>
</evidence>
<dbReference type="InterPro" id="IPR002155">
    <property type="entry name" value="Thiolase"/>
</dbReference>
<keyword evidence="4 17" id="KW-0808">Transferase</keyword>
<dbReference type="InterPro" id="IPR020610">
    <property type="entry name" value="Thiolase_AS"/>
</dbReference>
<evidence type="ECO:0000256" key="1">
    <source>
        <dbReference type="ARBA" id="ARBA00004275"/>
    </source>
</evidence>
<dbReference type="Pfam" id="PF00108">
    <property type="entry name" value="Thiolase_N"/>
    <property type="match status" value="1"/>
</dbReference>
<dbReference type="Gene3D" id="3.40.47.10">
    <property type="match status" value="1"/>
</dbReference>
<gene>
    <name evidence="20" type="ORF">PoB_007689700</name>
</gene>
<evidence type="ECO:0000256" key="6">
    <source>
        <dbReference type="ARBA" id="ARBA00022946"/>
    </source>
</evidence>
<dbReference type="PROSITE" id="PS00737">
    <property type="entry name" value="THIOLASE_2"/>
    <property type="match status" value="1"/>
</dbReference>
<comment type="catalytic activity">
    <reaction evidence="10">
        <text>3-oxo-(6Z,9Z,12Z,15Z,18Z,21Z)-tetracosahexaenoyl-CoA + CoA = (4Z,7Z,10Z,13Z,16Z,19Z)-docosahexaenoyl-CoA + acetyl-CoA</text>
        <dbReference type="Rhea" id="RHEA:39131"/>
        <dbReference type="ChEBI" id="CHEBI:57287"/>
        <dbReference type="ChEBI" id="CHEBI:57288"/>
        <dbReference type="ChEBI" id="CHEBI:74298"/>
        <dbReference type="ChEBI" id="CHEBI:74304"/>
    </reaction>
    <physiologicalReaction direction="left-to-right" evidence="10">
        <dbReference type="Rhea" id="RHEA:39132"/>
    </physiologicalReaction>
</comment>
<feature type="domain" description="Thiolase N-terminal" evidence="18">
    <location>
        <begin position="2"/>
        <end position="234"/>
    </location>
</feature>
<feature type="active site" description="Proton acceptor" evidence="16">
    <location>
        <position position="320"/>
    </location>
</feature>
<evidence type="ECO:0000259" key="18">
    <source>
        <dbReference type="Pfam" id="PF00108"/>
    </source>
</evidence>
<dbReference type="GO" id="GO:0005777">
    <property type="term" value="C:peroxisome"/>
    <property type="evidence" value="ECO:0007669"/>
    <property type="project" value="UniProtKB-SubCell"/>
</dbReference>
<name>A0AAV4E268_9GAST</name>
<dbReference type="GO" id="GO:0010124">
    <property type="term" value="P:phenylacetate catabolic process"/>
    <property type="evidence" value="ECO:0007669"/>
    <property type="project" value="TreeGrafter"/>
</dbReference>
<feature type="domain" description="Thiolase C-terminal" evidence="19">
    <location>
        <begin position="242"/>
        <end position="363"/>
    </location>
</feature>
<accession>A0AAV4E268</accession>